<dbReference type="Proteomes" id="UP001595556">
    <property type="component" value="Unassembled WGS sequence"/>
</dbReference>
<comment type="caution">
    <text evidence="1">The sequence shown here is derived from an EMBL/GenBank/DDBJ whole genome shotgun (WGS) entry which is preliminary data.</text>
</comment>
<keyword evidence="2" id="KW-1185">Reference proteome</keyword>
<dbReference type="RefSeq" id="WP_377300553.1">
    <property type="nucleotide sequence ID" value="NZ_CP180191.1"/>
</dbReference>
<name>A0ABV7H124_9BURK</name>
<organism evidence="1 2">
    <name type="scientific">Piscinibacterium candidicorallinum</name>
    <dbReference type="NCBI Taxonomy" id="1793872"/>
    <lineage>
        <taxon>Bacteria</taxon>
        <taxon>Pseudomonadati</taxon>
        <taxon>Pseudomonadota</taxon>
        <taxon>Betaproteobacteria</taxon>
        <taxon>Burkholderiales</taxon>
        <taxon>Piscinibacterium</taxon>
    </lineage>
</organism>
<gene>
    <name evidence="1" type="ORF">ACFOEN_01305</name>
</gene>
<protein>
    <submittedName>
        <fullName evidence="1">Uncharacterized protein</fullName>
    </submittedName>
</protein>
<dbReference type="EMBL" id="JBHRTI010000003">
    <property type="protein sequence ID" value="MFC3146273.1"/>
    <property type="molecule type" value="Genomic_DNA"/>
</dbReference>
<proteinExistence type="predicted"/>
<sequence length="222" mass="24428">MTAALSLPVPAAAQTPPVEMNTDRASFMVVLRESPGQNRPDDRFTPTGPTKLKLPDGKEIELNHAWWEYIGDLHVRFVFDSPAIMRNATPDELEKIGIKTVDDALTLAVANIRRTYGAPRSQPLAGGVMSVLGRSEDLNSSYFLDRPFWQDLLKQHPEGLVAAVPARGMLLYAPLTDTRAVGALRNVIGGIYQDAARLRVSSALYLFKDGRWTVFQAPAAKN</sequence>
<evidence type="ECO:0000313" key="2">
    <source>
        <dbReference type="Proteomes" id="UP001595556"/>
    </source>
</evidence>
<evidence type="ECO:0000313" key="1">
    <source>
        <dbReference type="EMBL" id="MFC3146273.1"/>
    </source>
</evidence>
<accession>A0ABV7H124</accession>
<reference evidence="2" key="1">
    <citation type="journal article" date="2019" name="Int. J. Syst. Evol. Microbiol.">
        <title>The Global Catalogue of Microorganisms (GCM) 10K type strain sequencing project: providing services to taxonomists for standard genome sequencing and annotation.</title>
        <authorList>
            <consortium name="The Broad Institute Genomics Platform"/>
            <consortium name="The Broad Institute Genome Sequencing Center for Infectious Disease"/>
            <person name="Wu L."/>
            <person name="Ma J."/>
        </authorList>
    </citation>
    <scope>NUCLEOTIDE SEQUENCE [LARGE SCALE GENOMIC DNA]</scope>
    <source>
        <strain evidence="2">KCTC 52168</strain>
    </source>
</reference>